<feature type="transmembrane region" description="Helical" evidence="1">
    <location>
        <begin position="37"/>
        <end position="56"/>
    </location>
</feature>
<name>A0A8S3SZP4_MYTED</name>
<reference evidence="2" key="1">
    <citation type="submission" date="2021-03" db="EMBL/GenBank/DDBJ databases">
        <authorList>
            <person name="Bekaert M."/>
        </authorList>
    </citation>
    <scope>NUCLEOTIDE SEQUENCE</scope>
</reference>
<keyword evidence="1" id="KW-1133">Transmembrane helix</keyword>
<dbReference type="EMBL" id="CAJPWZ010001833">
    <property type="protein sequence ID" value="CAG2225053.1"/>
    <property type="molecule type" value="Genomic_DNA"/>
</dbReference>
<evidence type="ECO:0000256" key="1">
    <source>
        <dbReference type="SAM" id="Phobius"/>
    </source>
</evidence>
<dbReference type="Proteomes" id="UP000683360">
    <property type="component" value="Unassembled WGS sequence"/>
</dbReference>
<sequence>MYTIVGSKIVLVLICYELVGQFVSGEGNDSSSRLDGVIIGTGLGCLLIVVLLGVVIQTFCETNCCRLDLHESTDGSIEDTSQHQREPVDKPNLRRVRIWIHKHFNQILDHLSAMYAIVGSKIVLVLICYELVGQFVSGEGNDSDSSSDGTILGAVLGSICVMLVVVTCLIVSVCCKSKVCSVQPSQDAQRNTTNITVNLDRPPLGPPRYSSLFPNTRLPPLTNSISRSIDDNTCEQNATNSSLHGHSIRPSCIPAISPPEYTPNIIPTSELRD</sequence>
<accession>A0A8S3SZP4</accession>
<keyword evidence="1" id="KW-0472">Membrane</keyword>
<evidence type="ECO:0000313" key="3">
    <source>
        <dbReference type="Proteomes" id="UP000683360"/>
    </source>
</evidence>
<gene>
    <name evidence="2" type="ORF">MEDL_38221</name>
</gene>
<dbReference type="OrthoDB" id="10323072at2759"/>
<organism evidence="2 3">
    <name type="scientific">Mytilus edulis</name>
    <name type="common">Blue mussel</name>
    <dbReference type="NCBI Taxonomy" id="6550"/>
    <lineage>
        <taxon>Eukaryota</taxon>
        <taxon>Metazoa</taxon>
        <taxon>Spiralia</taxon>
        <taxon>Lophotrochozoa</taxon>
        <taxon>Mollusca</taxon>
        <taxon>Bivalvia</taxon>
        <taxon>Autobranchia</taxon>
        <taxon>Pteriomorphia</taxon>
        <taxon>Mytilida</taxon>
        <taxon>Mytiloidea</taxon>
        <taxon>Mytilidae</taxon>
        <taxon>Mytilinae</taxon>
        <taxon>Mytilus</taxon>
    </lineage>
</organism>
<feature type="transmembrane region" description="Helical" evidence="1">
    <location>
        <begin position="112"/>
        <end position="132"/>
    </location>
</feature>
<keyword evidence="3" id="KW-1185">Reference proteome</keyword>
<dbReference type="AlphaFoldDB" id="A0A8S3SZP4"/>
<evidence type="ECO:0000313" key="2">
    <source>
        <dbReference type="EMBL" id="CAG2225053.1"/>
    </source>
</evidence>
<keyword evidence="1" id="KW-0812">Transmembrane</keyword>
<feature type="transmembrane region" description="Helical" evidence="1">
    <location>
        <begin position="152"/>
        <end position="175"/>
    </location>
</feature>
<proteinExistence type="predicted"/>
<protein>
    <submittedName>
        <fullName evidence="2">Uncharacterized protein</fullName>
    </submittedName>
</protein>
<comment type="caution">
    <text evidence="2">The sequence shown here is derived from an EMBL/GenBank/DDBJ whole genome shotgun (WGS) entry which is preliminary data.</text>
</comment>